<comment type="caution">
    <text evidence="3">The sequence shown here is derived from an EMBL/GenBank/DDBJ whole genome shotgun (WGS) entry which is preliminary data.</text>
</comment>
<dbReference type="Gene3D" id="3.30.160.250">
    <property type="match status" value="1"/>
</dbReference>
<protein>
    <recommendedName>
        <fullName evidence="5">Type II toxin-antitoxin system HicB family antitoxin</fullName>
    </recommendedName>
</protein>
<dbReference type="OrthoDB" id="5772641at2"/>
<evidence type="ECO:0008006" key="5">
    <source>
        <dbReference type="Google" id="ProtNLM"/>
    </source>
</evidence>
<sequence>MNKEVYIATATKSGKYWHIHVPQLDAVTQARSLDEAEDMIRDLITIYTGEDPQSVEISLEMDLPKEVKTARRRAAELREKAAKYNGDAARYSRQSVALLRQNGYTHKEIAVALGISRQRAAQLSAEAQKGGAVIAGPRNAGALVRARKSGRSATRKDGTRSRASL</sequence>
<dbReference type="AlphaFoldDB" id="A0A5R9AMT7"/>
<accession>A0A5R9AMT7</accession>
<dbReference type="EMBL" id="VAWA01000001">
    <property type="protein sequence ID" value="TLP79947.1"/>
    <property type="molecule type" value="Genomic_DNA"/>
</dbReference>
<feature type="compositionally biased region" description="Basic and acidic residues" evidence="2">
    <location>
        <begin position="154"/>
        <end position="165"/>
    </location>
</feature>
<feature type="coiled-coil region" evidence="1">
    <location>
        <begin position="67"/>
        <end position="94"/>
    </location>
</feature>
<name>A0A5R9AMT7_9MICC</name>
<gene>
    <name evidence="3" type="ORF">FEF27_00745</name>
</gene>
<dbReference type="Proteomes" id="UP000306544">
    <property type="component" value="Unassembled WGS sequence"/>
</dbReference>
<dbReference type="RefSeq" id="WP_138168909.1">
    <property type="nucleotide sequence ID" value="NZ_VAWA01000001.1"/>
</dbReference>
<reference evidence="3 4" key="1">
    <citation type="submission" date="2019-05" db="EMBL/GenBank/DDBJ databases">
        <title>Nesterenkonia sp. GY239, isolated from the Southern Atlantic Ocean.</title>
        <authorList>
            <person name="Zhang G."/>
        </authorList>
    </citation>
    <scope>NUCLEOTIDE SEQUENCE [LARGE SCALE GENOMIC DNA]</scope>
    <source>
        <strain evidence="3 4">GY239</strain>
    </source>
</reference>
<keyword evidence="4" id="KW-1185">Reference proteome</keyword>
<evidence type="ECO:0000313" key="3">
    <source>
        <dbReference type="EMBL" id="TLP79947.1"/>
    </source>
</evidence>
<feature type="region of interest" description="Disordered" evidence="2">
    <location>
        <begin position="141"/>
        <end position="165"/>
    </location>
</feature>
<organism evidence="3 4">
    <name type="scientific">Nesterenkonia sphaerica</name>
    <dbReference type="NCBI Taxonomy" id="1804988"/>
    <lineage>
        <taxon>Bacteria</taxon>
        <taxon>Bacillati</taxon>
        <taxon>Actinomycetota</taxon>
        <taxon>Actinomycetes</taxon>
        <taxon>Micrococcales</taxon>
        <taxon>Micrococcaceae</taxon>
        <taxon>Nesterenkonia</taxon>
    </lineage>
</organism>
<dbReference type="InterPro" id="IPR035069">
    <property type="entry name" value="TTHA1013/TTHA0281-like"/>
</dbReference>
<evidence type="ECO:0000256" key="2">
    <source>
        <dbReference type="SAM" id="MobiDB-lite"/>
    </source>
</evidence>
<proteinExistence type="predicted"/>
<evidence type="ECO:0000313" key="4">
    <source>
        <dbReference type="Proteomes" id="UP000306544"/>
    </source>
</evidence>
<evidence type="ECO:0000256" key="1">
    <source>
        <dbReference type="SAM" id="Coils"/>
    </source>
</evidence>
<keyword evidence="1" id="KW-0175">Coiled coil</keyword>
<dbReference type="SUPFAM" id="SSF143100">
    <property type="entry name" value="TTHA1013/TTHA0281-like"/>
    <property type="match status" value="1"/>
</dbReference>